<reference evidence="2 3" key="1">
    <citation type="journal article" date="2019" name="Mol. Biol. Evol.">
        <title>Blast fungal genomes show frequent chromosomal changes, gene gains and losses, and effector gene turnover.</title>
        <authorList>
            <person name="Gomez Luciano L.B."/>
            <person name="Jason Tsai I."/>
            <person name="Chuma I."/>
            <person name="Tosa Y."/>
            <person name="Chen Y.H."/>
            <person name="Li J.Y."/>
            <person name="Li M.Y."/>
            <person name="Jade Lu M.Y."/>
            <person name="Nakayashiki H."/>
            <person name="Li W.H."/>
        </authorList>
    </citation>
    <scope>NUCLEOTIDE SEQUENCE [LARGE SCALE GENOMIC DNA]</scope>
    <source>
        <strain evidence="2 3">NI907</strain>
    </source>
</reference>
<reference evidence="3" key="2">
    <citation type="submission" date="2019-10" db="EMBL/GenBank/DDBJ databases">
        <authorList>
            <consortium name="NCBI Genome Project"/>
        </authorList>
    </citation>
    <scope>NUCLEOTIDE SEQUENCE</scope>
    <source>
        <strain evidence="3">NI907</strain>
    </source>
</reference>
<sequence>MKMRTLFTLARVGVLTALAMAVSAFPAPEPQTANPSNMPSASAIQPSLAFSPLPPQASLGPLPPPECEPRTLCVEGVNKCGKWEGCWDTCKPWMSPTEPVCVPSSTLVPAVNPTAEPIATPAICEPGIMCVAGVNECGVTYSGCYDTCTPSLEPTAPSCIPVVETPAVPIITSVDAGSLVTPAVTPVVTPVVTPILTPVLTPVTTPSPTVVIVSPSVDICSTRTVCVNGIDACGQKYGGCVLDCKPWAITTPSCSLNSLAQMTIVTQPPSFTTALANATLLDPIVENCSSRTVCWDGTNECGEMYGGCFPDCTPWPTFSKPPCPSIEVKPTTFSTITSPPVISGTGLVTGVTGTNCFNRTVCWEAVNNCGIPYGG</sequence>
<feature type="signal peptide" evidence="1">
    <location>
        <begin position="1"/>
        <end position="24"/>
    </location>
</feature>
<gene>
    <name evidence="3" type="ORF">PgNI_11741</name>
</gene>
<organism evidence="2 3">
    <name type="scientific">Pyricularia grisea</name>
    <name type="common">Crabgrass-specific blast fungus</name>
    <name type="synonym">Magnaporthe grisea</name>
    <dbReference type="NCBI Taxonomy" id="148305"/>
    <lineage>
        <taxon>Eukaryota</taxon>
        <taxon>Fungi</taxon>
        <taxon>Dikarya</taxon>
        <taxon>Ascomycota</taxon>
        <taxon>Pezizomycotina</taxon>
        <taxon>Sordariomycetes</taxon>
        <taxon>Sordariomycetidae</taxon>
        <taxon>Magnaporthales</taxon>
        <taxon>Pyriculariaceae</taxon>
        <taxon>Pyricularia</taxon>
    </lineage>
</organism>
<feature type="chain" id="PRO_5027791129" evidence="1">
    <location>
        <begin position="25"/>
        <end position="375"/>
    </location>
</feature>
<keyword evidence="1" id="KW-0732">Signal</keyword>
<evidence type="ECO:0000313" key="2">
    <source>
        <dbReference type="Proteomes" id="UP000515153"/>
    </source>
</evidence>
<evidence type="ECO:0000313" key="3">
    <source>
        <dbReference type="RefSeq" id="XP_030976565.1"/>
    </source>
</evidence>
<dbReference type="Proteomes" id="UP000515153">
    <property type="component" value="Chromosome V"/>
</dbReference>
<name>A0A6P8ANU2_PYRGI</name>
<proteinExistence type="predicted"/>
<dbReference type="GeneID" id="41966610"/>
<reference evidence="3" key="3">
    <citation type="submission" date="2025-08" db="UniProtKB">
        <authorList>
            <consortium name="RefSeq"/>
        </authorList>
    </citation>
    <scope>IDENTIFICATION</scope>
    <source>
        <strain evidence="3">NI907</strain>
    </source>
</reference>
<evidence type="ECO:0000256" key="1">
    <source>
        <dbReference type="SAM" id="SignalP"/>
    </source>
</evidence>
<keyword evidence="2" id="KW-1185">Reference proteome</keyword>
<dbReference type="KEGG" id="pgri:PgNI_11741"/>
<dbReference type="RefSeq" id="XP_030976565.1">
    <property type="nucleotide sequence ID" value="XM_031131705.1"/>
</dbReference>
<protein>
    <submittedName>
        <fullName evidence="3">Uncharacterized protein</fullName>
    </submittedName>
</protein>
<dbReference type="AlphaFoldDB" id="A0A6P8ANU2"/>
<accession>A0A6P8ANU2</accession>